<dbReference type="InterPro" id="IPR017375">
    <property type="entry name" value="PEX12"/>
</dbReference>
<dbReference type="PANTHER" id="PTHR12888">
    <property type="entry name" value="PEROXISOME ASSEMBLY PROTEIN 12 PEROXIN-12"/>
    <property type="match status" value="1"/>
</dbReference>
<evidence type="ECO:0000256" key="1">
    <source>
        <dbReference type="ARBA" id="ARBA00004585"/>
    </source>
</evidence>
<keyword evidence="5" id="KW-0813">Transport</keyword>
<dbReference type="SUPFAM" id="SSF57850">
    <property type="entry name" value="RING/U-box"/>
    <property type="match status" value="1"/>
</dbReference>
<dbReference type="CDD" id="cd16451">
    <property type="entry name" value="mRING_PEX12"/>
    <property type="match status" value="1"/>
</dbReference>
<evidence type="ECO:0000256" key="10">
    <source>
        <dbReference type="ARBA" id="ARBA00022927"/>
    </source>
</evidence>
<dbReference type="EMBL" id="KZ989438">
    <property type="protein sequence ID" value="RKP26389.1"/>
    <property type="molecule type" value="Genomic_DNA"/>
</dbReference>
<dbReference type="GO" id="GO:0016562">
    <property type="term" value="P:protein import into peroxisome matrix, receptor recycling"/>
    <property type="evidence" value="ECO:0007669"/>
    <property type="project" value="UniProtKB-ARBA"/>
</dbReference>
<dbReference type="GO" id="GO:0004842">
    <property type="term" value="F:ubiquitin-protein transferase activity"/>
    <property type="evidence" value="ECO:0007669"/>
    <property type="project" value="TreeGrafter"/>
</dbReference>
<dbReference type="PANTHER" id="PTHR12888:SF0">
    <property type="entry name" value="PEROXISOME ASSEMBLY PROTEIN 12"/>
    <property type="match status" value="1"/>
</dbReference>
<keyword evidence="13 16" id="KW-0576">Peroxisome</keyword>
<evidence type="ECO:0000256" key="3">
    <source>
        <dbReference type="ARBA" id="ARBA00008704"/>
    </source>
</evidence>
<evidence type="ECO:0000313" key="19">
    <source>
        <dbReference type="Proteomes" id="UP000278143"/>
    </source>
</evidence>
<dbReference type="InterPro" id="IPR013083">
    <property type="entry name" value="Znf_RING/FYVE/PHD"/>
</dbReference>
<dbReference type="GO" id="GO:1990429">
    <property type="term" value="C:peroxisomal importomer complex"/>
    <property type="evidence" value="ECO:0007669"/>
    <property type="project" value="TreeGrafter"/>
</dbReference>
<dbReference type="SMART" id="SM00184">
    <property type="entry name" value="RING"/>
    <property type="match status" value="1"/>
</dbReference>
<evidence type="ECO:0000256" key="5">
    <source>
        <dbReference type="ARBA" id="ARBA00022448"/>
    </source>
</evidence>
<dbReference type="Pfam" id="PF04757">
    <property type="entry name" value="Pex2_Pex12"/>
    <property type="match status" value="1"/>
</dbReference>
<evidence type="ECO:0000256" key="9">
    <source>
        <dbReference type="ARBA" id="ARBA00022833"/>
    </source>
</evidence>
<dbReference type="InterPro" id="IPR001841">
    <property type="entry name" value="Znf_RING"/>
</dbReference>
<evidence type="ECO:0000256" key="4">
    <source>
        <dbReference type="ARBA" id="ARBA00018980"/>
    </source>
</evidence>
<feature type="domain" description="RING-type" evidence="17">
    <location>
        <begin position="331"/>
        <end position="368"/>
    </location>
</feature>
<dbReference type="GO" id="GO:0005778">
    <property type="term" value="C:peroxisomal membrane"/>
    <property type="evidence" value="ECO:0007669"/>
    <property type="project" value="UniProtKB-SubCell"/>
</dbReference>
<comment type="function">
    <text evidence="16">Component of a retrotranslocation channel required for peroxisome organization by mediating export of the PEX5 receptor from peroxisomes to the cytosol, thereby promoting PEX5 recycling.</text>
</comment>
<sequence>MEFMSNISGGDDSANRPSLFELIAQDQMRDLLRPALRYLVTYYAERYPRYLLRVHRHFDEVLLFVSWLVERHYLRQWQSSFSENFYGLKRARVADHGRQWTGADVRRSLLYLVGLPYLKTKLDAAYEQARGGAAADLFDEEEPDALCIHGRYAAKTMSHYGARLFRTMYPWINAAYHGSILVYQVAYLYDKTRFYSPWLHLQHVEVQRMTMQDYVIMAPSLLPSSRLLIDFLQQQHYKKQEEAAERFRQARLHSNGLSIVLLRHWLLRILGRGLDWLKIILPLGMFFFKFLEWWYASDYHKRAQQRPIPPPPARIQPSPNGLPLPVDQALCPICLKLRTNPAALPTGYAFCYPCIFHVVEEHGHCPITLAPVEQEQIRKLYTSGI</sequence>
<keyword evidence="7" id="KW-0479">Metal-binding</keyword>
<evidence type="ECO:0000256" key="8">
    <source>
        <dbReference type="ARBA" id="ARBA00022771"/>
    </source>
</evidence>
<dbReference type="OrthoDB" id="107372at2759"/>
<keyword evidence="12 16" id="KW-0472">Membrane</keyword>
<reference evidence="19" key="1">
    <citation type="journal article" date="2018" name="Nat. Microbiol.">
        <title>Leveraging single-cell genomics to expand the fungal tree of life.</title>
        <authorList>
            <person name="Ahrendt S.R."/>
            <person name="Quandt C.A."/>
            <person name="Ciobanu D."/>
            <person name="Clum A."/>
            <person name="Salamov A."/>
            <person name="Andreopoulos B."/>
            <person name="Cheng J.F."/>
            <person name="Woyke T."/>
            <person name="Pelin A."/>
            <person name="Henrissat B."/>
            <person name="Reynolds N.K."/>
            <person name="Benny G.L."/>
            <person name="Smith M.E."/>
            <person name="James T.Y."/>
            <person name="Grigoriev I.V."/>
        </authorList>
    </citation>
    <scope>NUCLEOTIDE SEQUENCE [LARGE SCALE GENOMIC DNA]</scope>
    <source>
        <strain evidence="19">Benny S71-1</strain>
    </source>
</reference>
<evidence type="ECO:0000256" key="15">
    <source>
        <dbReference type="ARBA" id="ARBA00034505"/>
    </source>
</evidence>
<evidence type="ECO:0000256" key="11">
    <source>
        <dbReference type="ARBA" id="ARBA00022989"/>
    </source>
</evidence>
<keyword evidence="8" id="KW-0863">Zinc-finger</keyword>
<evidence type="ECO:0000256" key="2">
    <source>
        <dbReference type="ARBA" id="ARBA00004906"/>
    </source>
</evidence>
<dbReference type="PIRSF" id="PIRSF038074">
    <property type="entry name" value="Peroxisome_assembly_p12"/>
    <property type="match status" value="1"/>
</dbReference>
<keyword evidence="9" id="KW-0862">Zinc</keyword>
<keyword evidence="19" id="KW-1185">Reference proteome</keyword>
<keyword evidence="11" id="KW-1133">Transmembrane helix</keyword>
<comment type="pathway">
    <text evidence="2">Protein modification; protein ubiquitination.</text>
</comment>
<comment type="subcellular location">
    <subcellularLocation>
        <location evidence="1">Peroxisome membrane</location>
        <topology evidence="1">Multi-pass membrane protein</topology>
    </subcellularLocation>
</comment>
<evidence type="ECO:0000313" key="18">
    <source>
        <dbReference type="EMBL" id="RKP26389.1"/>
    </source>
</evidence>
<dbReference type="GO" id="GO:0008270">
    <property type="term" value="F:zinc ion binding"/>
    <property type="evidence" value="ECO:0007669"/>
    <property type="project" value="UniProtKB-KW"/>
</dbReference>
<keyword evidence="6" id="KW-0812">Transmembrane</keyword>
<evidence type="ECO:0000259" key="17">
    <source>
        <dbReference type="SMART" id="SM00184"/>
    </source>
</evidence>
<dbReference type="GO" id="GO:0006513">
    <property type="term" value="P:protein monoubiquitination"/>
    <property type="evidence" value="ECO:0007669"/>
    <property type="project" value="TreeGrafter"/>
</dbReference>
<evidence type="ECO:0000256" key="7">
    <source>
        <dbReference type="ARBA" id="ARBA00022723"/>
    </source>
</evidence>
<organism evidence="18 19">
    <name type="scientific">Syncephalis pseudoplumigaleata</name>
    <dbReference type="NCBI Taxonomy" id="1712513"/>
    <lineage>
        <taxon>Eukaryota</taxon>
        <taxon>Fungi</taxon>
        <taxon>Fungi incertae sedis</taxon>
        <taxon>Zoopagomycota</taxon>
        <taxon>Zoopagomycotina</taxon>
        <taxon>Zoopagomycetes</taxon>
        <taxon>Zoopagales</taxon>
        <taxon>Piptocephalidaceae</taxon>
        <taxon>Syncephalis</taxon>
    </lineage>
</organism>
<proteinExistence type="inferred from homology"/>
<dbReference type="AlphaFoldDB" id="A0A4V1J1V6"/>
<keyword evidence="10" id="KW-0653">Protein transport</keyword>
<comment type="similarity">
    <text evidence="3 16">Belongs to the pex2/pex10/pex12 family.</text>
</comment>
<dbReference type="Gene3D" id="3.30.40.10">
    <property type="entry name" value="Zinc/RING finger domain, C3HC4 (zinc finger)"/>
    <property type="match status" value="1"/>
</dbReference>
<evidence type="ECO:0000256" key="13">
    <source>
        <dbReference type="ARBA" id="ARBA00023140"/>
    </source>
</evidence>
<protein>
    <recommendedName>
        <fullName evidence="4 16">Peroxisome assembly protein 12</fullName>
    </recommendedName>
    <alternativeName>
        <fullName evidence="14 16">Peroxin-12</fullName>
    </alternativeName>
</protein>
<evidence type="ECO:0000256" key="6">
    <source>
        <dbReference type="ARBA" id="ARBA00022692"/>
    </source>
</evidence>
<dbReference type="Proteomes" id="UP000278143">
    <property type="component" value="Unassembled WGS sequence"/>
</dbReference>
<evidence type="ECO:0000256" key="14">
    <source>
        <dbReference type="ARBA" id="ARBA00029692"/>
    </source>
</evidence>
<evidence type="ECO:0000256" key="12">
    <source>
        <dbReference type="ARBA" id="ARBA00023136"/>
    </source>
</evidence>
<comment type="subunit">
    <text evidence="15">Component of the PEX2-PEX10-PEX12 retrotranslocation channel, composed of PEX2, PEX10 and PEX12.</text>
</comment>
<evidence type="ECO:0000256" key="16">
    <source>
        <dbReference type="PIRNR" id="PIRNR038074"/>
    </source>
</evidence>
<accession>A0A4V1J1V6</accession>
<dbReference type="InterPro" id="IPR006845">
    <property type="entry name" value="Pex_N"/>
</dbReference>
<gene>
    <name evidence="18" type="ORF">SYNPS1DRAFT_14256</name>
</gene>
<name>A0A4V1J1V6_9FUNG</name>